<dbReference type="Proteomes" id="UP000076798">
    <property type="component" value="Unassembled WGS sequence"/>
</dbReference>
<proteinExistence type="predicted"/>
<sequence>MRHEARKTLAYSWIGPLVATLYCSLLLSIGVFIAGLLYQLRNLSTSFDRSAPILETTWILGVALIAFVVGTITATKIHATRYESSPFEGILSNLLVKLLRAFQQRWGSIGKWRVGVDWESGRDLFKTYMASVAEATAPKFLDRMAPAFSQEAWIKYGEGSIDIMERAYDRLMATVTSIRVRETIRAQISRFAEFCRDNRSRMWDETIRDYLLIFLRNPSSFAPHFPAWATILSIRENNEDLFYIGALPVEECVAKLLCTYDQDHDIGDRNEIFEAAVGHCNTLIADGNEHDVMRILSHVDRLSLIRSFMRAPDPWLDYSPDFFPFLISILWPEILLYTNKFHKDLSLFDDIDLSPMIATVAHHPSWRPRGQISSSLTLYLLQCEPTTLSSPIAILRFLQLRLDPKSSDEDGYPLHTSEETRFYADHILDPQFRPNIFELPPSRSPSPSLDGALPSNSRVTERPSEAPEPTEYFSDPPRNAHSPSLLPVTTDVQVTSWRLLS</sequence>
<evidence type="ECO:0000313" key="3">
    <source>
        <dbReference type="EMBL" id="KZT31566.1"/>
    </source>
</evidence>
<keyword evidence="2" id="KW-0472">Membrane</keyword>
<name>A0A165WVJ0_9AGAM</name>
<feature type="transmembrane region" description="Helical" evidence="2">
    <location>
        <begin position="58"/>
        <end position="77"/>
    </location>
</feature>
<dbReference type="STRING" id="1314776.A0A165WVJ0"/>
<keyword evidence="2" id="KW-1133">Transmembrane helix</keyword>
<dbReference type="AlphaFoldDB" id="A0A165WVJ0"/>
<keyword evidence="2" id="KW-0812">Transmembrane</keyword>
<keyword evidence="4" id="KW-1185">Reference proteome</keyword>
<evidence type="ECO:0000313" key="4">
    <source>
        <dbReference type="Proteomes" id="UP000076798"/>
    </source>
</evidence>
<evidence type="ECO:0000256" key="1">
    <source>
        <dbReference type="SAM" id="MobiDB-lite"/>
    </source>
</evidence>
<accession>A0A165WVJ0</accession>
<dbReference type="EMBL" id="KV428530">
    <property type="protein sequence ID" value="KZT31566.1"/>
    <property type="molecule type" value="Genomic_DNA"/>
</dbReference>
<organism evidence="3 4">
    <name type="scientific">Sistotremastrum suecicum HHB10207 ss-3</name>
    <dbReference type="NCBI Taxonomy" id="1314776"/>
    <lineage>
        <taxon>Eukaryota</taxon>
        <taxon>Fungi</taxon>
        <taxon>Dikarya</taxon>
        <taxon>Basidiomycota</taxon>
        <taxon>Agaricomycotina</taxon>
        <taxon>Agaricomycetes</taxon>
        <taxon>Sistotremastrales</taxon>
        <taxon>Sistotremastraceae</taxon>
        <taxon>Sistotremastrum</taxon>
    </lineage>
</organism>
<feature type="region of interest" description="Disordered" evidence="1">
    <location>
        <begin position="437"/>
        <end position="487"/>
    </location>
</feature>
<gene>
    <name evidence="3" type="ORF">SISSUDRAFT_1067659</name>
</gene>
<evidence type="ECO:0000256" key="2">
    <source>
        <dbReference type="SAM" id="Phobius"/>
    </source>
</evidence>
<reference evidence="3 4" key="1">
    <citation type="journal article" date="2016" name="Mol. Biol. Evol.">
        <title>Comparative Genomics of Early-Diverging Mushroom-Forming Fungi Provides Insights into the Origins of Lignocellulose Decay Capabilities.</title>
        <authorList>
            <person name="Nagy L.G."/>
            <person name="Riley R."/>
            <person name="Tritt A."/>
            <person name="Adam C."/>
            <person name="Daum C."/>
            <person name="Floudas D."/>
            <person name="Sun H."/>
            <person name="Yadav J.S."/>
            <person name="Pangilinan J."/>
            <person name="Larsson K.H."/>
            <person name="Matsuura K."/>
            <person name="Barry K."/>
            <person name="Labutti K."/>
            <person name="Kuo R."/>
            <person name="Ohm R.A."/>
            <person name="Bhattacharya S.S."/>
            <person name="Shirouzu T."/>
            <person name="Yoshinaga Y."/>
            <person name="Martin F.M."/>
            <person name="Grigoriev I.V."/>
            <person name="Hibbett D.S."/>
        </authorList>
    </citation>
    <scope>NUCLEOTIDE SEQUENCE [LARGE SCALE GENOMIC DNA]</scope>
    <source>
        <strain evidence="3 4">HHB10207 ss-3</strain>
    </source>
</reference>
<protein>
    <submittedName>
        <fullName evidence="3">Uncharacterized protein</fullName>
    </submittedName>
</protein>
<feature type="transmembrane region" description="Helical" evidence="2">
    <location>
        <begin position="12"/>
        <end position="38"/>
    </location>
</feature>